<name>A0A2M8F2S9_9BACT</name>
<protein>
    <submittedName>
        <fullName evidence="2">Uncharacterized protein</fullName>
    </submittedName>
</protein>
<feature type="transmembrane region" description="Helical" evidence="1">
    <location>
        <begin position="12"/>
        <end position="29"/>
    </location>
</feature>
<dbReference type="EMBL" id="PFSA01000005">
    <property type="protein sequence ID" value="PJC33613.1"/>
    <property type="molecule type" value="Genomic_DNA"/>
</dbReference>
<sequence>MKRDKSLNFLKPQLLNVLLTIVILCLPILREQYNNGQYITYYRPIIVMIDNLRELKQPEILLIMFIFLLLVYFVASLVVFAVSKFVLPLLKKSKQ</sequence>
<dbReference type="Proteomes" id="UP000229777">
    <property type="component" value="Unassembled WGS sequence"/>
</dbReference>
<comment type="caution">
    <text evidence="2">The sequence shown here is derived from an EMBL/GenBank/DDBJ whole genome shotgun (WGS) entry which is preliminary data.</text>
</comment>
<organism evidence="2 3">
    <name type="scientific">Candidatus Roizmanbacteria bacterium CG_4_9_14_0_2_um_filter_36_12</name>
    <dbReference type="NCBI Taxonomy" id="1974837"/>
    <lineage>
        <taxon>Bacteria</taxon>
        <taxon>Candidatus Roizmaniibacteriota</taxon>
    </lineage>
</organism>
<feature type="transmembrane region" description="Helical" evidence="1">
    <location>
        <begin position="60"/>
        <end position="87"/>
    </location>
</feature>
<keyword evidence="1" id="KW-0472">Membrane</keyword>
<evidence type="ECO:0000313" key="2">
    <source>
        <dbReference type="EMBL" id="PJC33613.1"/>
    </source>
</evidence>
<dbReference type="AlphaFoldDB" id="A0A2M8F2S9"/>
<evidence type="ECO:0000256" key="1">
    <source>
        <dbReference type="SAM" id="Phobius"/>
    </source>
</evidence>
<proteinExistence type="predicted"/>
<keyword evidence="1" id="KW-1133">Transmembrane helix</keyword>
<evidence type="ECO:0000313" key="3">
    <source>
        <dbReference type="Proteomes" id="UP000229777"/>
    </source>
</evidence>
<keyword evidence="1" id="KW-0812">Transmembrane</keyword>
<gene>
    <name evidence="2" type="ORF">CO049_00285</name>
</gene>
<accession>A0A2M8F2S9</accession>
<reference evidence="3" key="1">
    <citation type="submission" date="2017-09" db="EMBL/GenBank/DDBJ databases">
        <title>Depth-based differentiation of microbial function through sediment-hosted aquifers and enrichment of novel symbionts in the deep terrestrial subsurface.</title>
        <authorList>
            <person name="Probst A.J."/>
            <person name="Ladd B."/>
            <person name="Jarett J.K."/>
            <person name="Geller-Mcgrath D.E."/>
            <person name="Sieber C.M.K."/>
            <person name="Emerson J.B."/>
            <person name="Anantharaman K."/>
            <person name="Thomas B.C."/>
            <person name="Malmstrom R."/>
            <person name="Stieglmeier M."/>
            <person name="Klingl A."/>
            <person name="Woyke T."/>
            <person name="Ryan C.M."/>
            <person name="Banfield J.F."/>
        </authorList>
    </citation>
    <scope>NUCLEOTIDE SEQUENCE [LARGE SCALE GENOMIC DNA]</scope>
</reference>